<dbReference type="RefSeq" id="WP_254973631.1">
    <property type="nucleotide sequence ID" value="NZ_JANDWK010000007.1"/>
</dbReference>
<protein>
    <submittedName>
        <fullName evidence="4">Insulinase family protein</fullName>
    </submittedName>
</protein>
<evidence type="ECO:0000259" key="2">
    <source>
        <dbReference type="Pfam" id="PF00675"/>
    </source>
</evidence>
<sequence length="422" mass="48517">MKYNTYTLDNGLRIIHLPSDSKVVYCGYQINAGTRNEEPGEEGLAHFCEHVTFKGTERRKAWHILNCLESVGGDLNAYTNKEGTVYYSAILKEHIARAVDLLTDIVFHSVYPQAEIDKEVEVICDEIESYNDSPAELIYDEFENIIFKGSPLGHNILGTAEQVRSFKTEDALRFTRKLYRPNNAIFFAYGDIDFKKLLRLLKKSFLSEERRVKSEKFNSPEAQTQFNIQHSTFNTQHSFEGQTIVMQKNTHQAHVMIGTRAYDVNDSRRMPLYLLNNMLGGPGMNAKLNLALREHNGLVYTVESTMVAYGDTGIWSIYFGCDEHDVKRCLRLVRKELDKFMQKPLSEAQLKAAKKQIKGQVGVACDNRENFALDFGKSFLHYGWEKNVDRLYEQVDEITAEQIQAVAQELFDKDRLTTLIFR</sequence>
<dbReference type="InterPro" id="IPR007863">
    <property type="entry name" value="Peptidase_M16_C"/>
</dbReference>
<proteinExistence type="inferred from homology"/>
<comment type="similarity">
    <text evidence="1">Belongs to the peptidase M16 family.</text>
</comment>
<evidence type="ECO:0000313" key="4">
    <source>
        <dbReference type="EMBL" id="MCP9599153.1"/>
    </source>
</evidence>
<dbReference type="PANTHER" id="PTHR11851">
    <property type="entry name" value="METALLOPROTEASE"/>
    <property type="match status" value="1"/>
</dbReference>
<dbReference type="EMBL" id="JANDWN010000007">
    <property type="protein sequence ID" value="MCP9599153.1"/>
    <property type="molecule type" value="Genomic_DNA"/>
</dbReference>
<feature type="domain" description="Peptidase M16 N-terminal" evidence="2">
    <location>
        <begin position="21"/>
        <end position="159"/>
    </location>
</feature>
<dbReference type="AlphaFoldDB" id="A0AAW5IUX1"/>
<dbReference type="Gene3D" id="3.30.830.10">
    <property type="entry name" value="Metalloenzyme, LuxS/M16 peptidase-like"/>
    <property type="match status" value="2"/>
</dbReference>
<dbReference type="SUPFAM" id="SSF63411">
    <property type="entry name" value="LuxS/MPP-like metallohydrolase"/>
    <property type="match status" value="2"/>
</dbReference>
<dbReference type="InterPro" id="IPR011765">
    <property type="entry name" value="Pept_M16_N"/>
</dbReference>
<evidence type="ECO:0000259" key="3">
    <source>
        <dbReference type="Pfam" id="PF05193"/>
    </source>
</evidence>
<evidence type="ECO:0000313" key="5">
    <source>
        <dbReference type="Proteomes" id="UP001204486"/>
    </source>
</evidence>
<dbReference type="Proteomes" id="UP001204486">
    <property type="component" value="Unassembled WGS sequence"/>
</dbReference>
<dbReference type="PANTHER" id="PTHR11851:SF49">
    <property type="entry name" value="MITOCHONDRIAL-PROCESSING PEPTIDASE SUBUNIT ALPHA"/>
    <property type="match status" value="1"/>
</dbReference>
<dbReference type="Pfam" id="PF00675">
    <property type="entry name" value="Peptidase_M16"/>
    <property type="match status" value="1"/>
</dbReference>
<name>A0AAW5IUX1_9BACT</name>
<organism evidence="4 5">
    <name type="scientific">Segatella copri</name>
    <dbReference type="NCBI Taxonomy" id="165179"/>
    <lineage>
        <taxon>Bacteria</taxon>
        <taxon>Pseudomonadati</taxon>
        <taxon>Bacteroidota</taxon>
        <taxon>Bacteroidia</taxon>
        <taxon>Bacteroidales</taxon>
        <taxon>Prevotellaceae</taxon>
        <taxon>Segatella</taxon>
    </lineage>
</organism>
<dbReference type="GO" id="GO:0046872">
    <property type="term" value="F:metal ion binding"/>
    <property type="evidence" value="ECO:0007669"/>
    <property type="project" value="InterPro"/>
</dbReference>
<reference evidence="4" key="1">
    <citation type="submission" date="2022-07" db="EMBL/GenBank/DDBJ databases">
        <title>Prevotella copri.</title>
        <authorList>
            <person name="Yang C."/>
        </authorList>
    </citation>
    <scope>NUCLEOTIDE SEQUENCE</scope>
    <source>
        <strain evidence="4">HF1476</strain>
    </source>
</reference>
<evidence type="ECO:0000256" key="1">
    <source>
        <dbReference type="ARBA" id="ARBA00007261"/>
    </source>
</evidence>
<accession>A0AAW5IUX1</accession>
<gene>
    <name evidence="4" type="ORF">NNC55_04175</name>
</gene>
<dbReference type="InterPro" id="IPR011249">
    <property type="entry name" value="Metalloenz_LuxS/M16"/>
</dbReference>
<dbReference type="InterPro" id="IPR050361">
    <property type="entry name" value="MPP/UQCRC_Complex"/>
</dbReference>
<comment type="caution">
    <text evidence="4">The sequence shown here is derived from an EMBL/GenBank/DDBJ whole genome shotgun (WGS) entry which is preliminary data.</text>
</comment>
<feature type="domain" description="Peptidase M16 C-terminal" evidence="3">
    <location>
        <begin position="167"/>
        <end position="356"/>
    </location>
</feature>
<dbReference type="Pfam" id="PF05193">
    <property type="entry name" value="Peptidase_M16_C"/>
    <property type="match status" value="1"/>
</dbReference>